<dbReference type="PROSITE" id="PS51186">
    <property type="entry name" value="GNAT"/>
    <property type="match status" value="1"/>
</dbReference>
<name>A0A1A9LDE9_9FLAO</name>
<dbReference type="SUPFAM" id="SSF55729">
    <property type="entry name" value="Acyl-CoA N-acyltransferases (Nat)"/>
    <property type="match status" value="1"/>
</dbReference>
<dbReference type="AlphaFoldDB" id="A0A1A9LDE9"/>
<keyword evidence="3" id="KW-1185">Reference proteome</keyword>
<dbReference type="Pfam" id="PF13673">
    <property type="entry name" value="Acetyltransf_10"/>
    <property type="match status" value="1"/>
</dbReference>
<dbReference type="Proteomes" id="UP000077552">
    <property type="component" value="Unassembled WGS sequence"/>
</dbReference>
<accession>A0A1A9LDE9</accession>
<dbReference type="RefSeq" id="WP_068762493.1">
    <property type="nucleotide sequence ID" value="NZ_LXIE01000033.1"/>
</dbReference>
<feature type="domain" description="N-acetyltransferase" evidence="1">
    <location>
        <begin position="114"/>
        <end position="243"/>
    </location>
</feature>
<reference evidence="2 3" key="1">
    <citation type="submission" date="2016-05" db="EMBL/GenBank/DDBJ databases">
        <title>Genome sequencing of Vitellibacter soesokkakensis RSSK-12.</title>
        <authorList>
            <person name="Thevarajoo S."/>
            <person name="Selvaratnam C."/>
            <person name="Goh K.M."/>
            <person name="Chan K.-G."/>
            <person name="Chong C.S."/>
        </authorList>
    </citation>
    <scope>NUCLEOTIDE SEQUENCE [LARGE SCALE GENOMIC DNA]</scope>
    <source>
        <strain evidence="2 3">RSSK-12</strain>
    </source>
</reference>
<dbReference type="EMBL" id="LXIE01000033">
    <property type="protein sequence ID" value="OAD90722.1"/>
    <property type="molecule type" value="Genomic_DNA"/>
</dbReference>
<dbReference type="InterPro" id="IPR000182">
    <property type="entry name" value="GNAT_dom"/>
</dbReference>
<evidence type="ECO:0000259" key="1">
    <source>
        <dbReference type="PROSITE" id="PS51186"/>
    </source>
</evidence>
<comment type="caution">
    <text evidence="2">The sequence shown here is derived from an EMBL/GenBank/DDBJ whole genome shotgun (WGS) entry which is preliminary data.</text>
</comment>
<dbReference type="Gene3D" id="3.40.630.30">
    <property type="match status" value="1"/>
</dbReference>
<sequence>MEHIEYNIHNLLNLYATVGKPFNGYASDSAIGYSRIQDSEWPNKIWSNQKLTPDVLQNIKILIESSQINLRFIDFEFDGRANHTLIVQVGFELSNSMPGMHLKLTKPFETSIRLSFRMVTEMAEAKIWTAVFKQSFGYVISEDLVLKNLNKIHFYIAFEDSKPIGVVKLHLTNNIAGIYSLGVPVAFRGNGYAKDIMHFVLNKAIQQGATVATLQASKLGQGMYERMGFKIDFTMHSYKLKTQ</sequence>
<organism evidence="2 3">
    <name type="scientific">Aequorivita soesokkakensis</name>
    <dbReference type="NCBI Taxonomy" id="1385699"/>
    <lineage>
        <taxon>Bacteria</taxon>
        <taxon>Pseudomonadati</taxon>
        <taxon>Bacteroidota</taxon>
        <taxon>Flavobacteriia</taxon>
        <taxon>Flavobacteriales</taxon>
        <taxon>Flavobacteriaceae</taxon>
        <taxon>Aequorivita</taxon>
    </lineage>
</organism>
<evidence type="ECO:0000313" key="2">
    <source>
        <dbReference type="EMBL" id="OAD90722.1"/>
    </source>
</evidence>
<dbReference type="STRING" id="1385699.A7A78_14235"/>
<gene>
    <name evidence="2" type="ORF">A7A78_14235</name>
</gene>
<dbReference type="InterPro" id="IPR016181">
    <property type="entry name" value="Acyl_CoA_acyltransferase"/>
</dbReference>
<evidence type="ECO:0000313" key="3">
    <source>
        <dbReference type="Proteomes" id="UP000077552"/>
    </source>
</evidence>
<protein>
    <recommendedName>
        <fullName evidence="1">N-acetyltransferase domain-containing protein</fullName>
    </recommendedName>
</protein>
<dbReference type="OrthoDB" id="1096234at2"/>
<proteinExistence type="predicted"/>
<dbReference type="GO" id="GO:0016747">
    <property type="term" value="F:acyltransferase activity, transferring groups other than amino-acyl groups"/>
    <property type="evidence" value="ECO:0007669"/>
    <property type="project" value="InterPro"/>
</dbReference>
<dbReference type="CDD" id="cd04301">
    <property type="entry name" value="NAT_SF"/>
    <property type="match status" value="1"/>
</dbReference>